<organism evidence="10 11">
    <name type="scientific">Lachancea meyersii CBS 8951</name>
    <dbReference type="NCBI Taxonomy" id="1266667"/>
    <lineage>
        <taxon>Eukaryota</taxon>
        <taxon>Fungi</taxon>
        <taxon>Dikarya</taxon>
        <taxon>Ascomycota</taxon>
        <taxon>Saccharomycotina</taxon>
        <taxon>Saccharomycetes</taxon>
        <taxon>Saccharomycetales</taxon>
        <taxon>Saccharomycetaceae</taxon>
        <taxon>Lachancea</taxon>
    </lineage>
</organism>
<evidence type="ECO:0000313" key="10">
    <source>
        <dbReference type="EMBL" id="SCU87122.1"/>
    </source>
</evidence>
<comment type="subcellular location">
    <subcellularLocation>
        <location evidence="2">Nucleus</location>
        <location evidence="2">Nucleolus</location>
    </subcellularLocation>
</comment>
<evidence type="ECO:0000256" key="2">
    <source>
        <dbReference type="ARBA" id="ARBA00004604"/>
    </source>
</evidence>
<evidence type="ECO:0000259" key="9">
    <source>
        <dbReference type="Pfam" id="PF14615"/>
    </source>
</evidence>
<dbReference type="Pfam" id="PF14615">
    <property type="entry name" value="Rsa3"/>
    <property type="match status" value="1"/>
</dbReference>
<evidence type="ECO:0000256" key="8">
    <source>
        <dbReference type="SAM" id="MobiDB-lite"/>
    </source>
</evidence>
<proteinExistence type="inferred from homology"/>
<keyword evidence="11" id="KW-1185">Reference proteome</keyword>
<evidence type="ECO:0000256" key="7">
    <source>
        <dbReference type="ARBA" id="ARBA00023274"/>
    </source>
</evidence>
<dbReference type="PANTHER" id="PTHR28127">
    <property type="entry name" value="RIBOSOME ASSEMBLY PROTEIN 3"/>
    <property type="match status" value="1"/>
</dbReference>
<dbReference type="EMBL" id="LT598482">
    <property type="protein sequence ID" value="SCU87122.1"/>
    <property type="molecule type" value="Genomic_DNA"/>
</dbReference>
<feature type="compositionally biased region" description="Low complexity" evidence="8">
    <location>
        <begin position="30"/>
        <end position="40"/>
    </location>
</feature>
<evidence type="ECO:0000256" key="1">
    <source>
        <dbReference type="ARBA" id="ARBA00003035"/>
    </source>
</evidence>
<dbReference type="GO" id="GO:0000027">
    <property type="term" value="P:ribosomal large subunit assembly"/>
    <property type="evidence" value="ECO:0007669"/>
    <property type="project" value="TreeGrafter"/>
</dbReference>
<evidence type="ECO:0000256" key="3">
    <source>
        <dbReference type="ARBA" id="ARBA00006256"/>
    </source>
</evidence>
<feature type="domain" description="Ribosome-assembly protein 3 C-terminal" evidence="9">
    <location>
        <begin position="145"/>
        <end position="190"/>
    </location>
</feature>
<keyword evidence="5" id="KW-0690">Ribosome biogenesis</keyword>
<keyword evidence="7" id="KW-0687">Ribonucleoprotein</keyword>
<dbReference type="OrthoDB" id="69550at2759"/>
<dbReference type="Proteomes" id="UP000191144">
    <property type="component" value="Chromosome D"/>
</dbReference>
<reference evidence="11" key="1">
    <citation type="submission" date="2016-03" db="EMBL/GenBank/DDBJ databases">
        <authorList>
            <person name="Devillers Hugo."/>
        </authorList>
    </citation>
    <scope>NUCLEOTIDE SEQUENCE [LARGE SCALE GENOMIC DNA]</scope>
</reference>
<feature type="compositionally biased region" description="Basic residues" evidence="8">
    <location>
        <begin position="14"/>
        <end position="23"/>
    </location>
</feature>
<dbReference type="GO" id="GO:0030687">
    <property type="term" value="C:preribosome, large subunit precursor"/>
    <property type="evidence" value="ECO:0007669"/>
    <property type="project" value="TreeGrafter"/>
</dbReference>
<dbReference type="InterPro" id="IPR051898">
    <property type="entry name" value="Ribosome_Assembly_3"/>
</dbReference>
<dbReference type="PANTHER" id="PTHR28127:SF1">
    <property type="entry name" value="RIBOSOME ASSEMBLY PROTEIN 3"/>
    <property type="match status" value="1"/>
</dbReference>
<evidence type="ECO:0000256" key="4">
    <source>
        <dbReference type="ARBA" id="ARBA00015339"/>
    </source>
</evidence>
<feature type="region of interest" description="Disordered" evidence="8">
    <location>
        <begin position="1"/>
        <end position="60"/>
    </location>
</feature>
<comment type="similarity">
    <text evidence="3">Belongs to the RSA3 family.</text>
</comment>
<evidence type="ECO:0000313" key="11">
    <source>
        <dbReference type="Proteomes" id="UP000191144"/>
    </source>
</evidence>
<accession>A0A1G4JAR0</accession>
<evidence type="ECO:0000256" key="5">
    <source>
        <dbReference type="ARBA" id="ARBA00022517"/>
    </source>
</evidence>
<gene>
    <name evidence="10" type="ORF">LAME_0D08856G</name>
</gene>
<protein>
    <recommendedName>
        <fullName evidence="4">Ribosome assembly protein 3</fullName>
    </recommendedName>
</protein>
<name>A0A1G4JAR0_9SACH</name>
<dbReference type="AlphaFoldDB" id="A0A1G4JAR0"/>
<dbReference type="GO" id="GO:0005730">
    <property type="term" value="C:nucleolus"/>
    <property type="evidence" value="ECO:0007669"/>
    <property type="project" value="UniProtKB-SubCell"/>
</dbReference>
<sequence length="202" mass="22284">MSVRSLAAGNGPSKKTRRSKKRRTAEVSDSDSSSSSSSSDSESEQPTRNSGETASGGAIKDIAVEELDVELSDLEEDRKNDVIGENEDEVLDKATRQILNDIPLTTTELSEKSRKNVNNIDLTKIQQTIQEAQERVSFSKDEGQLKNAYLSVLFKHYGEDVNSLREAQDFTPKSLVLLANVLKDGGNMFDIDTLRTVVESEQ</sequence>
<keyword evidence="6" id="KW-0539">Nucleus</keyword>
<comment type="function">
    <text evidence="1">Required for efficient biogenesis of the 60S ribosomal subunit.</text>
</comment>
<evidence type="ECO:0000256" key="6">
    <source>
        <dbReference type="ARBA" id="ARBA00023242"/>
    </source>
</evidence>
<dbReference type="InterPro" id="IPR028217">
    <property type="entry name" value="Rsa3_C"/>
</dbReference>